<sequence length="271" mass="27652">MRILHLSDTHVTAAGTDEDGVASTAALERMLADAGALPDLDLVVVSGDIADDGSTEGCAEVRDRVGRFAAERGIPHVYCTGNHDTRDGFGAALGTGHLDRNGDDIGRAGPDRAAISHVGDLRVITLDSLVPGAIHGVIPDAQLAWLRAELATPAPGGSVVMLHHPPIAPFPALAAIGLHNPDDLGAAVAGTDVLAVLCGHFHLQLSGTLHGVPVWVTPGVVTRADLTAPPGRLRVVTGAGASVVEVGGPSSPLCYALHARDPEAGTVVFEN</sequence>
<accession>A0ABP4X2B7</accession>
<reference evidence="7" key="1">
    <citation type="journal article" date="2019" name="Int. J. Syst. Evol. Microbiol.">
        <title>The Global Catalogue of Microorganisms (GCM) 10K type strain sequencing project: providing services to taxonomists for standard genome sequencing and annotation.</title>
        <authorList>
            <consortium name="The Broad Institute Genomics Platform"/>
            <consortium name="The Broad Institute Genome Sequencing Center for Infectious Disease"/>
            <person name="Wu L."/>
            <person name="Ma J."/>
        </authorList>
    </citation>
    <scope>NUCLEOTIDE SEQUENCE [LARGE SCALE GENOMIC DNA]</scope>
    <source>
        <strain evidence="7">JCM 13249</strain>
    </source>
</reference>
<keyword evidence="2" id="KW-0378">Hydrolase</keyword>
<evidence type="ECO:0000256" key="3">
    <source>
        <dbReference type="ARBA" id="ARBA00023004"/>
    </source>
</evidence>
<dbReference type="PANTHER" id="PTHR42988">
    <property type="entry name" value="PHOSPHOHYDROLASE"/>
    <property type="match status" value="1"/>
</dbReference>
<evidence type="ECO:0000256" key="1">
    <source>
        <dbReference type="ARBA" id="ARBA00022723"/>
    </source>
</evidence>
<feature type="domain" description="Calcineurin-like phosphoesterase" evidence="5">
    <location>
        <begin position="1"/>
        <end position="202"/>
    </location>
</feature>
<dbReference type="PANTHER" id="PTHR42988:SF2">
    <property type="entry name" value="CYCLIC NUCLEOTIDE PHOSPHODIESTERASE CBUA0032-RELATED"/>
    <property type="match status" value="1"/>
</dbReference>
<dbReference type="Gene3D" id="3.60.21.10">
    <property type="match status" value="1"/>
</dbReference>
<comment type="caution">
    <text evidence="6">The sequence shown here is derived from an EMBL/GenBank/DDBJ whole genome shotgun (WGS) entry which is preliminary data.</text>
</comment>
<evidence type="ECO:0000256" key="2">
    <source>
        <dbReference type="ARBA" id="ARBA00022801"/>
    </source>
</evidence>
<dbReference type="Proteomes" id="UP001500655">
    <property type="component" value="Unassembled WGS sequence"/>
</dbReference>
<dbReference type="InterPro" id="IPR029052">
    <property type="entry name" value="Metallo-depent_PP-like"/>
</dbReference>
<evidence type="ECO:0000313" key="7">
    <source>
        <dbReference type="Proteomes" id="UP001500655"/>
    </source>
</evidence>
<evidence type="ECO:0000313" key="6">
    <source>
        <dbReference type="EMBL" id="GAA1768657.1"/>
    </source>
</evidence>
<organism evidence="6 7">
    <name type="scientific">Luedemannella helvata</name>
    <dbReference type="NCBI Taxonomy" id="349315"/>
    <lineage>
        <taxon>Bacteria</taxon>
        <taxon>Bacillati</taxon>
        <taxon>Actinomycetota</taxon>
        <taxon>Actinomycetes</taxon>
        <taxon>Micromonosporales</taxon>
        <taxon>Micromonosporaceae</taxon>
        <taxon>Luedemannella</taxon>
    </lineage>
</organism>
<dbReference type="InterPro" id="IPR050884">
    <property type="entry name" value="CNP_phosphodiesterase-III"/>
</dbReference>
<comment type="similarity">
    <text evidence="4">Belongs to the cyclic nucleotide phosphodiesterase class-III family.</text>
</comment>
<keyword evidence="7" id="KW-1185">Reference proteome</keyword>
<proteinExistence type="inferred from homology"/>
<dbReference type="RefSeq" id="WP_344085459.1">
    <property type="nucleotide sequence ID" value="NZ_BAAALS010000025.1"/>
</dbReference>
<dbReference type="SUPFAM" id="SSF56300">
    <property type="entry name" value="Metallo-dependent phosphatases"/>
    <property type="match status" value="1"/>
</dbReference>
<dbReference type="EMBL" id="BAAALS010000025">
    <property type="protein sequence ID" value="GAA1768657.1"/>
    <property type="molecule type" value="Genomic_DNA"/>
</dbReference>
<gene>
    <name evidence="6" type="ORF">GCM10009681_44970</name>
</gene>
<name>A0ABP4X2B7_9ACTN</name>
<keyword evidence="1" id="KW-0479">Metal-binding</keyword>
<dbReference type="Pfam" id="PF00149">
    <property type="entry name" value="Metallophos"/>
    <property type="match status" value="1"/>
</dbReference>
<protein>
    <submittedName>
        <fullName evidence="6">Metallophosphoesterase</fullName>
    </submittedName>
</protein>
<evidence type="ECO:0000256" key="4">
    <source>
        <dbReference type="ARBA" id="ARBA00025742"/>
    </source>
</evidence>
<keyword evidence="3" id="KW-0408">Iron</keyword>
<dbReference type="InterPro" id="IPR004843">
    <property type="entry name" value="Calcineurin-like_PHP"/>
</dbReference>
<evidence type="ECO:0000259" key="5">
    <source>
        <dbReference type="Pfam" id="PF00149"/>
    </source>
</evidence>